<name>A0A9N9GI48_9GLOM</name>
<gene>
    <name evidence="1" type="ORF">FCALED_LOCUS9124</name>
</gene>
<evidence type="ECO:0000313" key="1">
    <source>
        <dbReference type="EMBL" id="CAG8612092.1"/>
    </source>
</evidence>
<organism evidence="1 2">
    <name type="scientific">Funneliformis caledonium</name>
    <dbReference type="NCBI Taxonomy" id="1117310"/>
    <lineage>
        <taxon>Eukaryota</taxon>
        <taxon>Fungi</taxon>
        <taxon>Fungi incertae sedis</taxon>
        <taxon>Mucoromycota</taxon>
        <taxon>Glomeromycotina</taxon>
        <taxon>Glomeromycetes</taxon>
        <taxon>Glomerales</taxon>
        <taxon>Glomeraceae</taxon>
        <taxon>Funneliformis</taxon>
    </lineage>
</organism>
<dbReference type="Proteomes" id="UP000789570">
    <property type="component" value="Unassembled WGS sequence"/>
</dbReference>
<comment type="caution">
    <text evidence="1">The sequence shown here is derived from an EMBL/GenBank/DDBJ whole genome shotgun (WGS) entry which is preliminary data.</text>
</comment>
<protein>
    <submittedName>
        <fullName evidence="1">15420_t:CDS:1</fullName>
    </submittedName>
</protein>
<dbReference type="AlphaFoldDB" id="A0A9N9GI48"/>
<sequence>MFAGGRFGIGKVIKPFSVLTFLPYGQGPLSGLLQFLVICFFW</sequence>
<keyword evidence="2" id="KW-1185">Reference proteome</keyword>
<dbReference type="EMBL" id="CAJVPQ010002905">
    <property type="protein sequence ID" value="CAG8612092.1"/>
    <property type="molecule type" value="Genomic_DNA"/>
</dbReference>
<accession>A0A9N9GI48</accession>
<proteinExistence type="predicted"/>
<reference evidence="1" key="1">
    <citation type="submission" date="2021-06" db="EMBL/GenBank/DDBJ databases">
        <authorList>
            <person name="Kallberg Y."/>
            <person name="Tangrot J."/>
            <person name="Rosling A."/>
        </authorList>
    </citation>
    <scope>NUCLEOTIDE SEQUENCE</scope>
    <source>
        <strain evidence="1">UK204</strain>
    </source>
</reference>
<evidence type="ECO:0000313" key="2">
    <source>
        <dbReference type="Proteomes" id="UP000789570"/>
    </source>
</evidence>